<feature type="transmembrane region" description="Helical" evidence="1">
    <location>
        <begin position="193"/>
        <end position="214"/>
    </location>
</feature>
<name>A0ABW2PN88_9BACL</name>
<evidence type="ECO:0000256" key="1">
    <source>
        <dbReference type="SAM" id="Phobius"/>
    </source>
</evidence>
<organism evidence="2 3">
    <name type="scientific">Exiguobacterium aestuarii</name>
    <dbReference type="NCBI Taxonomy" id="273527"/>
    <lineage>
        <taxon>Bacteria</taxon>
        <taxon>Bacillati</taxon>
        <taxon>Bacillota</taxon>
        <taxon>Bacilli</taxon>
        <taxon>Bacillales</taxon>
        <taxon>Bacillales Family XII. Incertae Sedis</taxon>
        <taxon>Exiguobacterium</taxon>
    </lineage>
</organism>
<protein>
    <submittedName>
        <fullName evidence="2">PepSY-associated TM helix domain-containing protein</fullName>
    </submittedName>
</protein>
<evidence type="ECO:0000313" key="3">
    <source>
        <dbReference type="Proteomes" id="UP001596439"/>
    </source>
</evidence>
<dbReference type="RefSeq" id="WP_214790188.1">
    <property type="nucleotide sequence ID" value="NZ_JANIEL010000093.1"/>
</dbReference>
<sequence length="441" mass="48941">MQGERLKKRNAWYQAVWRWHFYAGLIFAPIFIILAVTGSIYLFEPQLTKMQYRDMMTASFAEEQPIEVQKESFLAEHPEAMITSIRLPGEGESTRIGWMNNDEMMYTYIHPETAEVLGTRTAESSMDLLVLIHGTLLGGQIGNWVVELAASWAIILLITGTFLFWPRGKNPIRMLMPKLGKGRQWWKQMHGSVALWSSLGLVIIISSGLAWSSVSGAMLQWVSSSTNTGTPMYAYAFGAKPESTVTTKDVAEDVPWATQADLVPASSPSSLLPIDLNRVVSEVSIERPYTVSLPQGETGVYTVTSAAGHPFKEATVNLDQYSGETLSSVTYADYGILGKLITVGIAFHEGRLFGLLNQLVGVALCLGLIFVVISSFVMWRKRKVGSIEQMKRFEDERIKRIVGILILLLGVTLPLAGISILVVLVFDWFIGRRKLKAEVAA</sequence>
<feature type="transmembrane region" description="Helical" evidence="1">
    <location>
        <begin position="401"/>
        <end position="426"/>
    </location>
</feature>
<dbReference type="InterPro" id="IPR005625">
    <property type="entry name" value="PepSY-ass_TM"/>
</dbReference>
<feature type="transmembrane region" description="Helical" evidence="1">
    <location>
        <begin position="144"/>
        <end position="165"/>
    </location>
</feature>
<comment type="caution">
    <text evidence="2">The sequence shown here is derived from an EMBL/GenBank/DDBJ whole genome shotgun (WGS) entry which is preliminary data.</text>
</comment>
<gene>
    <name evidence="2" type="ORF">ACFQO8_11390</name>
</gene>
<keyword evidence="1" id="KW-1133">Transmembrane helix</keyword>
<keyword evidence="1" id="KW-0472">Membrane</keyword>
<keyword evidence="3" id="KW-1185">Reference proteome</keyword>
<dbReference type="EMBL" id="JBHTCE010000002">
    <property type="protein sequence ID" value="MFC7390747.1"/>
    <property type="molecule type" value="Genomic_DNA"/>
</dbReference>
<keyword evidence="1" id="KW-0812">Transmembrane</keyword>
<proteinExistence type="predicted"/>
<evidence type="ECO:0000313" key="2">
    <source>
        <dbReference type="EMBL" id="MFC7390747.1"/>
    </source>
</evidence>
<feature type="transmembrane region" description="Helical" evidence="1">
    <location>
        <begin position="21"/>
        <end position="43"/>
    </location>
</feature>
<dbReference type="PANTHER" id="PTHR34219">
    <property type="entry name" value="IRON-REGULATED INNER MEMBRANE PROTEIN-RELATED"/>
    <property type="match status" value="1"/>
</dbReference>
<dbReference type="Proteomes" id="UP001596439">
    <property type="component" value="Unassembled WGS sequence"/>
</dbReference>
<feature type="transmembrane region" description="Helical" evidence="1">
    <location>
        <begin position="359"/>
        <end position="380"/>
    </location>
</feature>
<dbReference type="Pfam" id="PF03929">
    <property type="entry name" value="PepSY_TM"/>
    <property type="match status" value="1"/>
</dbReference>
<dbReference type="PANTHER" id="PTHR34219:SF1">
    <property type="entry name" value="PEPSY DOMAIN-CONTAINING PROTEIN"/>
    <property type="match status" value="1"/>
</dbReference>
<reference evidence="3" key="1">
    <citation type="journal article" date="2019" name="Int. J. Syst. Evol. Microbiol.">
        <title>The Global Catalogue of Microorganisms (GCM) 10K type strain sequencing project: providing services to taxonomists for standard genome sequencing and annotation.</title>
        <authorList>
            <consortium name="The Broad Institute Genomics Platform"/>
            <consortium name="The Broad Institute Genome Sequencing Center for Infectious Disease"/>
            <person name="Wu L."/>
            <person name="Ma J."/>
        </authorList>
    </citation>
    <scope>NUCLEOTIDE SEQUENCE [LARGE SCALE GENOMIC DNA]</scope>
    <source>
        <strain evidence="3">CCUG 55590</strain>
    </source>
</reference>
<accession>A0ABW2PN88</accession>